<dbReference type="GO" id="GO:0006508">
    <property type="term" value="P:proteolysis"/>
    <property type="evidence" value="ECO:0007669"/>
    <property type="project" value="UniProtKB-KW"/>
</dbReference>
<dbReference type="Gene3D" id="2.30.42.10">
    <property type="match status" value="1"/>
</dbReference>
<dbReference type="Proteomes" id="UP000055060">
    <property type="component" value="Unassembled WGS sequence"/>
</dbReference>
<dbReference type="Pfam" id="PF02163">
    <property type="entry name" value="Peptidase_M50"/>
    <property type="match status" value="1"/>
</dbReference>
<evidence type="ECO:0000256" key="1">
    <source>
        <dbReference type="ARBA" id="ARBA00001947"/>
    </source>
</evidence>
<dbReference type="STRING" id="360412.LARV_02853"/>
<comment type="cofactor">
    <cofactor evidence="1">
        <name>Zn(2+)</name>
        <dbReference type="ChEBI" id="CHEBI:29105"/>
    </cofactor>
</comment>
<keyword evidence="4 13" id="KW-0645">Protease</keyword>
<dbReference type="InterPro" id="IPR001478">
    <property type="entry name" value="PDZ"/>
</dbReference>
<dbReference type="PANTHER" id="PTHR42837">
    <property type="entry name" value="REGULATOR OF SIGMA-E PROTEASE RSEP"/>
    <property type="match status" value="1"/>
</dbReference>
<evidence type="ECO:0000256" key="3">
    <source>
        <dbReference type="ARBA" id="ARBA00007931"/>
    </source>
</evidence>
<comment type="similarity">
    <text evidence="3">Belongs to the peptidase M50B family.</text>
</comment>
<keyword evidence="7" id="KW-0862">Zinc</keyword>
<name>A0A0S7BM87_9CHLR</name>
<evidence type="ECO:0000313" key="14">
    <source>
        <dbReference type="Proteomes" id="UP000055060"/>
    </source>
</evidence>
<keyword evidence="6" id="KW-0378">Hydrolase</keyword>
<dbReference type="RefSeq" id="WP_075074275.1">
    <property type="nucleotide sequence ID" value="NZ_DF967972.1"/>
</dbReference>
<dbReference type="GO" id="GO:0004222">
    <property type="term" value="F:metalloendopeptidase activity"/>
    <property type="evidence" value="ECO:0007669"/>
    <property type="project" value="InterPro"/>
</dbReference>
<accession>A0A0S7BM87</accession>
<dbReference type="InterPro" id="IPR036034">
    <property type="entry name" value="PDZ_sf"/>
</dbReference>
<keyword evidence="14" id="KW-1185">Reference proteome</keyword>
<evidence type="ECO:0000256" key="10">
    <source>
        <dbReference type="ARBA" id="ARBA00023136"/>
    </source>
</evidence>
<evidence type="ECO:0000256" key="11">
    <source>
        <dbReference type="SAM" id="Phobius"/>
    </source>
</evidence>
<feature type="domain" description="PDZ" evidence="12">
    <location>
        <begin position="129"/>
        <end position="196"/>
    </location>
</feature>
<dbReference type="InterPro" id="IPR041489">
    <property type="entry name" value="PDZ_6"/>
</dbReference>
<dbReference type="PROSITE" id="PS50106">
    <property type="entry name" value="PDZ"/>
    <property type="match status" value="1"/>
</dbReference>
<dbReference type="InterPro" id="IPR004387">
    <property type="entry name" value="Pept_M50_Zn"/>
</dbReference>
<comment type="subcellular location">
    <subcellularLocation>
        <location evidence="2">Membrane</location>
        <topology evidence="2">Multi-pass membrane protein</topology>
    </subcellularLocation>
</comment>
<reference evidence="13" key="1">
    <citation type="submission" date="2015-07" db="EMBL/GenBank/DDBJ databases">
        <title>Draft Genome Sequences of Anaerolinea thermolimosa IMO-1, Bellilinea caldifistulae GOMI-1, Leptolinea tardivitalis YMTK-2, Levilinea saccharolytica KIBI-1,Longilinea arvoryzae KOME-1, Previously Described as Members of the Anaerolineaceae (Chloroflexi).</title>
        <authorList>
            <person name="Sekiguchi Y."/>
            <person name="Ohashi A."/>
            <person name="Matsuura N."/>
            <person name="Tourlousse M.D."/>
        </authorList>
    </citation>
    <scope>NUCLEOTIDE SEQUENCE [LARGE SCALE GENOMIC DNA]</scope>
    <source>
        <strain evidence="13">KOME-1</strain>
    </source>
</reference>
<dbReference type="AlphaFoldDB" id="A0A0S7BM87"/>
<evidence type="ECO:0000256" key="7">
    <source>
        <dbReference type="ARBA" id="ARBA00022833"/>
    </source>
</evidence>
<keyword evidence="5 11" id="KW-0812">Transmembrane</keyword>
<keyword evidence="9" id="KW-0482">Metalloprotease</keyword>
<dbReference type="CDD" id="cd06163">
    <property type="entry name" value="S2P-M50_PDZ_RseP-like"/>
    <property type="match status" value="1"/>
</dbReference>
<dbReference type="Pfam" id="PF17820">
    <property type="entry name" value="PDZ_6"/>
    <property type="match status" value="1"/>
</dbReference>
<evidence type="ECO:0000256" key="5">
    <source>
        <dbReference type="ARBA" id="ARBA00022692"/>
    </source>
</evidence>
<evidence type="ECO:0000256" key="9">
    <source>
        <dbReference type="ARBA" id="ARBA00023049"/>
    </source>
</evidence>
<organism evidence="13">
    <name type="scientific">Longilinea arvoryzae</name>
    <dbReference type="NCBI Taxonomy" id="360412"/>
    <lineage>
        <taxon>Bacteria</taxon>
        <taxon>Bacillati</taxon>
        <taxon>Chloroflexota</taxon>
        <taxon>Anaerolineae</taxon>
        <taxon>Anaerolineales</taxon>
        <taxon>Anaerolineaceae</taxon>
        <taxon>Longilinea</taxon>
    </lineage>
</organism>
<proteinExistence type="inferred from homology"/>
<dbReference type="SUPFAM" id="SSF50156">
    <property type="entry name" value="PDZ domain-like"/>
    <property type="match status" value="1"/>
</dbReference>
<evidence type="ECO:0000256" key="6">
    <source>
        <dbReference type="ARBA" id="ARBA00022801"/>
    </source>
</evidence>
<sequence length="362" mass="39201">MDAIGSTLLRILEFILSLGVLIFLHELGHFLVSKIFKIQVEEFGFGFPPRLVRLFRIGETDFTLNWIPFGAFVRPKGENDPSVPGGLANAAPIKRLLVLLGGPAMNILTAIILFTVIYARVGVPDMSKVLVSSVTADTPAQTAGMQPGDIFVSVDGQPVGNASELQSLIQSKLDQQVTFVLQRGDQQIIVTATPRKDHPTDQGPLGVTLDVPYKNGTPIEAAALGANMAWYQSKQLISLPIQLIKGTVSASQARLVGPLGMYDIYAQSRQLDQENTGSSSPVATVNTLWLLANISVALGITNLLPFPALDGGRILFVLPELLFRKRIPVKYENTVNMIGFILLLVLMVVITTQDILNPIALP</sequence>
<dbReference type="InterPro" id="IPR008915">
    <property type="entry name" value="Peptidase_M50"/>
</dbReference>
<dbReference type="CDD" id="cd06779">
    <property type="entry name" value="cpPDZ_Deg_HtrA-like"/>
    <property type="match status" value="1"/>
</dbReference>
<evidence type="ECO:0000313" key="13">
    <source>
        <dbReference type="EMBL" id="GAP15073.1"/>
    </source>
</evidence>
<dbReference type="EMBL" id="DF967972">
    <property type="protein sequence ID" value="GAP15073.1"/>
    <property type="molecule type" value="Genomic_DNA"/>
</dbReference>
<dbReference type="SMART" id="SM00228">
    <property type="entry name" value="PDZ"/>
    <property type="match status" value="1"/>
</dbReference>
<gene>
    <name evidence="13" type="ORF">LARV_02853</name>
</gene>
<dbReference type="PANTHER" id="PTHR42837:SF2">
    <property type="entry name" value="MEMBRANE METALLOPROTEASE ARASP2, CHLOROPLASTIC-RELATED"/>
    <property type="match status" value="1"/>
</dbReference>
<evidence type="ECO:0000256" key="4">
    <source>
        <dbReference type="ARBA" id="ARBA00022670"/>
    </source>
</evidence>
<keyword evidence="8 11" id="KW-1133">Transmembrane helix</keyword>
<feature type="transmembrane region" description="Helical" evidence="11">
    <location>
        <begin position="7"/>
        <end position="24"/>
    </location>
</feature>
<dbReference type="GO" id="GO:0016020">
    <property type="term" value="C:membrane"/>
    <property type="evidence" value="ECO:0007669"/>
    <property type="project" value="UniProtKB-SubCell"/>
</dbReference>
<protein>
    <submittedName>
        <fullName evidence="13">Predicted membrane-associated Zn-dependent proteases 1</fullName>
    </submittedName>
</protein>
<feature type="transmembrane region" description="Helical" evidence="11">
    <location>
        <begin position="96"/>
        <end position="119"/>
    </location>
</feature>
<evidence type="ECO:0000256" key="8">
    <source>
        <dbReference type="ARBA" id="ARBA00022989"/>
    </source>
</evidence>
<dbReference type="OrthoDB" id="9782003at2"/>
<evidence type="ECO:0000259" key="12">
    <source>
        <dbReference type="PROSITE" id="PS50106"/>
    </source>
</evidence>
<feature type="transmembrane region" description="Helical" evidence="11">
    <location>
        <begin position="334"/>
        <end position="356"/>
    </location>
</feature>
<keyword evidence="10 11" id="KW-0472">Membrane</keyword>
<evidence type="ECO:0000256" key="2">
    <source>
        <dbReference type="ARBA" id="ARBA00004141"/>
    </source>
</evidence>